<evidence type="ECO:0000313" key="2">
    <source>
        <dbReference type="Proteomes" id="UP000198211"/>
    </source>
</evidence>
<name>A0A225W524_9STRA</name>
<accession>A0A225W524</accession>
<dbReference type="Proteomes" id="UP000198211">
    <property type="component" value="Unassembled WGS sequence"/>
</dbReference>
<dbReference type="EMBL" id="NBNE01001735">
    <property type="protein sequence ID" value="OWZ12851.1"/>
    <property type="molecule type" value="Genomic_DNA"/>
</dbReference>
<comment type="caution">
    <text evidence="1">The sequence shown here is derived from an EMBL/GenBank/DDBJ whole genome shotgun (WGS) entry which is preliminary data.</text>
</comment>
<keyword evidence="2" id="KW-1185">Reference proteome</keyword>
<evidence type="ECO:0000313" key="1">
    <source>
        <dbReference type="EMBL" id="OWZ12851.1"/>
    </source>
</evidence>
<sequence length="116" mass="13471">MWDPLENFRLCRCSLFQKKVMGRLETILMDADFSVPEVSEEGVAPAEARWRGPAAQTFRGSSNPTRFEGTYELYRVELELYLNERDAWAVVSGYEVRYPTDANQQAIFDKRNRLAK</sequence>
<reference evidence="2" key="1">
    <citation type="submission" date="2017-03" db="EMBL/GenBank/DDBJ databases">
        <title>Phytopthora megakarya and P. palmivora, two closely related causual agents of cacao black pod achieved similar genome size and gene model numbers by different mechanisms.</title>
        <authorList>
            <person name="Ali S."/>
            <person name="Shao J."/>
            <person name="Larry D.J."/>
            <person name="Kronmiller B."/>
            <person name="Shen D."/>
            <person name="Strem M.D."/>
            <person name="Melnick R.L."/>
            <person name="Guiltinan M.J."/>
            <person name="Tyler B.M."/>
            <person name="Meinhardt L.W."/>
            <person name="Bailey B.A."/>
        </authorList>
    </citation>
    <scope>NUCLEOTIDE SEQUENCE [LARGE SCALE GENOMIC DNA]</scope>
    <source>
        <strain evidence="2">zdho120</strain>
    </source>
</reference>
<gene>
    <name evidence="1" type="ORF">PHMEG_00013923</name>
</gene>
<dbReference type="AlphaFoldDB" id="A0A225W524"/>
<protein>
    <submittedName>
        <fullName evidence="1">Uncharacterized protein</fullName>
    </submittedName>
</protein>
<proteinExistence type="predicted"/>
<organism evidence="1 2">
    <name type="scientific">Phytophthora megakarya</name>
    <dbReference type="NCBI Taxonomy" id="4795"/>
    <lineage>
        <taxon>Eukaryota</taxon>
        <taxon>Sar</taxon>
        <taxon>Stramenopiles</taxon>
        <taxon>Oomycota</taxon>
        <taxon>Peronosporomycetes</taxon>
        <taxon>Peronosporales</taxon>
        <taxon>Peronosporaceae</taxon>
        <taxon>Phytophthora</taxon>
    </lineage>
</organism>